<evidence type="ECO:0000313" key="1">
    <source>
        <dbReference type="EMBL" id="CAG8763014.1"/>
    </source>
</evidence>
<comment type="caution">
    <text evidence="1">The sequence shown here is derived from an EMBL/GenBank/DDBJ whole genome shotgun (WGS) entry which is preliminary data.</text>
</comment>
<sequence>ARPGGFFKSKGIIFVDQHGSHIYDNVIKALNLERLEVLKILSGMTCILQPPDVSKEFTKRGNCKRVSYELISNWISEVWNNIDPNILVKSFEVTGLVLNFDSSENYKMSSHLQSIISNPDDATIEELSEDDILEESFQNMIEIDKDEIIEIDENEVTEINEDEIIEIDEDEITEIDDEVTEIDEEVIEIDENEVIKIDEDIEIDENEVIEIYEVNTSDNNEIIKIVANKEILKITEIISDKDILEVTEIITDDNNILALEAIKID</sequence>
<proteinExistence type="predicted"/>
<dbReference type="Proteomes" id="UP000789920">
    <property type="component" value="Unassembled WGS sequence"/>
</dbReference>
<feature type="non-terminal residue" evidence="1">
    <location>
        <position position="1"/>
    </location>
</feature>
<dbReference type="EMBL" id="CAJVQC010037132">
    <property type="protein sequence ID" value="CAG8763014.1"/>
    <property type="molecule type" value="Genomic_DNA"/>
</dbReference>
<name>A0ACA9QQT1_9GLOM</name>
<reference evidence="1" key="1">
    <citation type="submission" date="2021-06" db="EMBL/GenBank/DDBJ databases">
        <authorList>
            <person name="Kallberg Y."/>
            <person name="Tangrot J."/>
            <person name="Rosling A."/>
        </authorList>
    </citation>
    <scope>NUCLEOTIDE SEQUENCE</scope>
    <source>
        <strain evidence="1">MA461A</strain>
    </source>
</reference>
<gene>
    <name evidence="1" type="ORF">RPERSI_LOCUS15457</name>
</gene>
<accession>A0ACA9QQT1</accession>
<protein>
    <submittedName>
        <fullName evidence="1">13253_t:CDS:1</fullName>
    </submittedName>
</protein>
<organism evidence="1 2">
    <name type="scientific">Racocetra persica</name>
    <dbReference type="NCBI Taxonomy" id="160502"/>
    <lineage>
        <taxon>Eukaryota</taxon>
        <taxon>Fungi</taxon>
        <taxon>Fungi incertae sedis</taxon>
        <taxon>Mucoromycota</taxon>
        <taxon>Glomeromycotina</taxon>
        <taxon>Glomeromycetes</taxon>
        <taxon>Diversisporales</taxon>
        <taxon>Gigasporaceae</taxon>
        <taxon>Racocetra</taxon>
    </lineage>
</organism>
<evidence type="ECO:0000313" key="2">
    <source>
        <dbReference type="Proteomes" id="UP000789920"/>
    </source>
</evidence>
<keyword evidence="2" id="KW-1185">Reference proteome</keyword>